<dbReference type="RefSeq" id="WP_404611818.1">
    <property type="nucleotide sequence ID" value="NZ_JADIKK010000007.1"/>
</dbReference>
<protein>
    <submittedName>
        <fullName evidence="3">DUF302 domain-containing protein</fullName>
    </submittedName>
</protein>
<dbReference type="CDD" id="cd14797">
    <property type="entry name" value="DUF302"/>
    <property type="match status" value="1"/>
</dbReference>
<dbReference type="Gene3D" id="3.30.310.70">
    <property type="entry name" value="TT1751-like domain"/>
    <property type="match status" value="1"/>
</dbReference>
<dbReference type="Proteomes" id="UP001620339">
    <property type="component" value="Unassembled WGS sequence"/>
</dbReference>
<dbReference type="Pfam" id="PF03625">
    <property type="entry name" value="DUF302"/>
    <property type="match status" value="1"/>
</dbReference>
<dbReference type="InterPro" id="IPR005180">
    <property type="entry name" value="DUF302"/>
</dbReference>
<keyword evidence="5" id="KW-1185">Reference proteome</keyword>
<sequence>MNASAWPDLSNLPGEMHMTHPGFGSAIEFGSPFTFEKTVERPYEAISNAGMKLFATIDQAANARDAGLSMPSTVVLIYGKAEGRTPITLISPRSALDLPLHVLVREDADHRTIVGFRPIVPTPETSDVPAALAGRLEPAQKLLVKAIES</sequence>
<evidence type="ECO:0000313" key="3">
    <source>
        <dbReference type="EMBL" id="MFK2876206.1"/>
    </source>
</evidence>
<evidence type="ECO:0000259" key="1">
    <source>
        <dbReference type="Pfam" id="PF03625"/>
    </source>
</evidence>
<dbReference type="EMBL" id="JADIKK010000007">
    <property type="protein sequence ID" value="MFK2875752.1"/>
    <property type="molecule type" value="Genomic_DNA"/>
</dbReference>
<dbReference type="EMBL" id="JADIKK010000008">
    <property type="protein sequence ID" value="MFK2876206.1"/>
    <property type="molecule type" value="Genomic_DNA"/>
</dbReference>
<dbReference type="SUPFAM" id="SSF103247">
    <property type="entry name" value="TT1751-like"/>
    <property type="match status" value="1"/>
</dbReference>
<gene>
    <name evidence="2" type="ORF">ISP25_01525</name>
    <name evidence="3" type="ORF">ISP25_03885</name>
    <name evidence="4" type="ORF">ISP25_22145</name>
</gene>
<name>A0ABW8J1N6_9GAMM</name>
<accession>A0ABW8J1N6</accession>
<feature type="domain" description="DUF302" evidence="1">
    <location>
        <begin position="57"/>
        <end position="116"/>
    </location>
</feature>
<organism evidence="3 5">
    <name type="scientific">Rhodanobacter hydrolyticus</name>
    <dbReference type="NCBI Taxonomy" id="2250595"/>
    <lineage>
        <taxon>Bacteria</taxon>
        <taxon>Pseudomonadati</taxon>
        <taxon>Pseudomonadota</taxon>
        <taxon>Gammaproteobacteria</taxon>
        <taxon>Lysobacterales</taxon>
        <taxon>Rhodanobacteraceae</taxon>
        <taxon>Rhodanobacter</taxon>
    </lineage>
</organism>
<evidence type="ECO:0000313" key="5">
    <source>
        <dbReference type="Proteomes" id="UP001620339"/>
    </source>
</evidence>
<evidence type="ECO:0000313" key="4">
    <source>
        <dbReference type="EMBL" id="MFK2879771.1"/>
    </source>
</evidence>
<evidence type="ECO:0000313" key="2">
    <source>
        <dbReference type="EMBL" id="MFK2875752.1"/>
    </source>
</evidence>
<reference evidence="3 5" key="1">
    <citation type="submission" date="2020-10" db="EMBL/GenBank/DDBJ databases">
        <title>Phylogeny of dyella-like bacteria.</title>
        <authorList>
            <person name="Fu J."/>
        </authorList>
    </citation>
    <scope>NUCLEOTIDE SEQUENCE [LARGE SCALE GENOMIC DNA]</scope>
    <source>
        <strain evidence="3 5">KACC 19113</strain>
    </source>
</reference>
<dbReference type="InterPro" id="IPR035923">
    <property type="entry name" value="TT1751-like_sf"/>
</dbReference>
<dbReference type="EMBL" id="JADIKK010000008">
    <property type="protein sequence ID" value="MFK2879771.1"/>
    <property type="molecule type" value="Genomic_DNA"/>
</dbReference>
<proteinExistence type="predicted"/>
<comment type="caution">
    <text evidence="3">The sequence shown here is derived from an EMBL/GenBank/DDBJ whole genome shotgun (WGS) entry which is preliminary data.</text>
</comment>